<proteinExistence type="inferred from homology"/>
<evidence type="ECO:0000259" key="3">
    <source>
        <dbReference type="Pfam" id="PF00171"/>
    </source>
</evidence>
<dbReference type="InterPro" id="IPR016161">
    <property type="entry name" value="Ald_DH/histidinol_DH"/>
</dbReference>
<dbReference type="SUPFAM" id="SSF53720">
    <property type="entry name" value="ALDH-like"/>
    <property type="match status" value="1"/>
</dbReference>
<dbReference type="AlphaFoldDB" id="A0A1H9CIN0"/>
<organism evidence="4 5">
    <name type="scientific">Piscibacillus halophilus</name>
    <dbReference type="NCBI Taxonomy" id="571933"/>
    <lineage>
        <taxon>Bacteria</taxon>
        <taxon>Bacillati</taxon>
        <taxon>Bacillota</taxon>
        <taxon>Bacilli</taxon>
        <taxon>Bacillales</taxon>
        <taxon>Bacillaceae</taxon>
        <taxon>Piscibacillus</taxon>
    </lineage>
</organism>
<comment type="similarity">
    <text evidence="1">Belongs to the aldehyde dehydrogenase family.</text>
</comment>
<evidence type="ECO:0000256" key="2">
    <source>
        <dbReference type="ARBA" id="ARBA00023002"/>
    </source>
</evidence>
<dbReference type="GO" id="GO:0008911">
    <property type="term" value="F:lactaldehyde dehydrogenase (NAD+) activity"/>
    <property type="evidence" value="ECO:0007669"/>
    <property type="project" value="TreeGrafter"/>
</dbReference>
<protein>
    <submittedName>
        <fullName evidence="4">Acyl-CoA reductase</fullName>
    </submittedName>
</protein>
<dbReference type="RefSeq" id="WP_256205240.1">
    <property type="nucleotide sequence ID" value="NZ_FOES01000005.1"/>
</dbReference>
<dbReference type="Proteomes" id="UP000199427">
    <property type="component" value="Unassembled WGS sequence"/>
</dbReference>
<dbReference type="InterPro" id="IPR016163">
    <property type="entry name" value="Ald_DH_C"/>
</dbReference>
<dbReference type="PANTHER" id="PTHR42991:SF1">
    <property type="entry name" value="ALDEHYDE DEHYDROGENASE"/>
    <property type="match status" value="1"/>
</dbReference>
<reference evidence="4 5" key="1">
    <citation type="submission" date="2016-10" db="EMBL/GenBank/DDBJ databases">
        <authorList>
            <person name="de Groot N.N."/>
        </authorList>
    </citation>
    <scope>NUCLEOTIDE SEQUENCE [LARGE SCALE GENOMIC DNA]</scope>
    <source>
        <strain evidence="4 5">DSM 21633</strain>
    </source>
</reference>
<dbReference type="InterPro" id="IPR051020">
    <property type="entry name" value="ALDH-related_metabolic_enz"/>
</dbReference>
<dbReference type="EMBL" id="FOES01000005">
    <property type="protein sequence ID" value="SEQ01052.1"/>
    <property type="molecule type" value="Genomic_DNA"/>
</dbReference>
<keyword evidence="2" id="KW-0560">Oxidoreductase</keyword>
<feature type="domain" description="Aldehyde dehydrogenase" evidence="3">
    <location>
        <begin position="14"/>
        <end position="470"/>
    </location>
</feature>
<dbReference type="InterPro" id="IPR015590">
    <property type="entry name" value="Aldehyde_DH_dom"/>
</dbReference>
<evidence type="ECO:0000313" key="4">
    <source>
        <dbReference type="EMBL" id="SEQ01052.1"/>
    </source>
</evidence>
<keyword evidence="5" id="KW-1185">Reference proteome</keyword>
<accession>A0A1H9CIN0</accession>
<dbReference type="Gene3D" id="3.40.605.10">
    <property type="entry name" value="Aldehyde Dehydrogenase, Chain A, domain 1"/>
    <property type="match status" value="1"/>
</dbReference>
<name>A0A1H9CIN0_9BACI</name>
<dbReference type="InterPro" id="IPR016162">
    <property type="entry name" value="Ald_DH_N"/>
</dbReference>
<dbReference type="PANTHER" id="PTHR42991">
    <property type="entry name" value="ALDEHYDE DEHYDROGENASE"/>
    <property type="match status" value="1"/>
</dbReference>
<dbReference type="Gene3D" id="3.40.309.10">
    <property type="entry name" value="Aldehyde Dehydrogenase, Chain A, domain 2"/>
    <property type="match status" value="1"/>
</dbReference>
<dbReference type="STRING" id="571933.SAMN05216362_10580"/>
<sequence>MLSYKGYLDKIREESKNTYPLKNPHNNELIEEVPECPDELMEAAISKADDAFQSFKNVSSHERASILDKTAQIVEDNLELFATTISMESAKPIKFAKGEVSRTVETLKFSAIEAKKLEGESIPLDAALNGKGRDAYTIYQPIGVVGAITPFNFPLNLVVHKAGPAIAAGNTIVVKPAEQTPLSSILLREAFVKAGLPEDAFIVVTGEGPRLGQVLLNDERVQKITFTGSPQVGKLIKSQAGLKKVTLELGNNSALYIDQSFEDQIEQIADKVVVGAFSYNGQVCISTQRIYVHDRIAEDFIKHLKNKSEKLNFGEPTDESTDYSSLINEKSQNRVFEWIKEATENGAVLHLGGNKIGNGIEPTILSDVDPSAKLSCEEVFGPVVIVNKVNNSQEALEEMNHSQYGLNAGVFTKDLKQALLFGHELDVGQVLINDVPTLRFDHMPYGGRKNSGYGYEGVKYAIKEMVNRKLISLNYSY</sequence>
<gene>
    <name evidence="4" type="ORF">SAMN05216362_10580</name>
</gene>
<dbReference type="Pfam" id="PF00171">
    <property type="entry name" value="Aldedh"/>
    <property type="match status" value="1"/>
</dbReference>
<dbReference type="FunFam" id="3.40.605.10:FF:000007">
    <property type="entry name" value="NAD/NADP-dependent betaine aldehyde dehydrogenase"/>
    <property type="match status" value="1"/>
</dbReference>
<evidence type="ECO:0000313" key="5">
    <source>
        <dbReference type="Proteomes" id="UP000199427"/>
    </source>
</evidence>
<evidence type="ECO:0000256" key="1">
    <source>
        <dbReference type="ARBA" id="ARBA00009986"/>
    </source>
</evidence>